<gene>
    <name evidence="2" type="ORF">METZ01_LOCUS146070</name>
</gene>
<dbReference type="SUPFAM" id="SSF82171">
    <property type="entry name" value="DPP6 N-terminal domain-like"/>
    <property type="match status" value="1"/>
</dbReference>
<evidence type="ECO:0000256" key="1">
    <source>
        <dbReference type="ARBA" id="ARBA00009820"/>
    </source>
</evidence>
<dbReference type="InterPro" id="IPR011042">
    <property type="entry name" value="6-blade_b-propeller_TolB-like"/>
</dbReference>
<dbReference type="Pfam" id="PF07676">
    <property type="entry name" value="PD40"/>
    <property type="match status" value="5"/>
</dbReference>
<organism evidence="2">
    <name type="scientific">marine metagenome</name>
    <dbReference type="NCBI Taxonomy" id="408172"/>
    <lineage>
        <taxon>unclassified sequences</taxon>
        <taxon>metagenomes</taxon>
        <taxon>ecological metagenomes</taxon>
    </lineage>
</organism>
<feature type="non-terminal residue" evidence="2">
    <location>
        <position position="459"/>
    </location>
</feature>
<evidence type="ECO:0008006" key="3">
    <source>
        <dbReference type="Google" id="ProtNLM"/>
    </source>
</evidence>
<dbReference type="PANTHER" id="PTHR36842">
    <property type="entry name" value="PROTEIN TOLB HOMOLOG"/>
    <property type="match status" value="1"/>
</dbReference>
<dbReference type="Gene3D" id="2.130.10.10">
    <property type="entry name" value="YVTN repeat-like/Quinoprotein amine dehydrogenase"/>
    <property type="match status" value="1"/>
</dbReference>
<reference evidence="2" key="1">
    <citation type="submission" date="2018-05" db="EMBL/GenBank/DDBJ databases">
        <authorList>
            <person name="Lanie J.A."/>
            <person name="Ng W.-L."/>
            <person name="Kazmierczak K.M."/>
            <person name="Andrzejewski T.M."/>
            <person name="Davidsen T.M."/>
            <person name="Wayne K.J."/>
            <person name="Tettelin H."/>
            <person name="Glass J.I."/>
            <person name="Rusch D."/>
            <person name="Podicherti R."/>
            <person name="Tsui H.-C.T."/>
            <person name="Winkler M.E."/>
        </authorList>
    </citation>
    <scope>NUCLEOTIDE SEQUENCE</scope>
</reference>
<name>A0A381ZVC5_9ZZZZ</name>
<evidence type="ECO:0000313" key="2">
    <source>
        <dbReference type="EMBL" id="SVA93216.1"/>
    </source>
</evidence>
<comment type="similarity">
    <text evidence="1">Belongs to the TolB family.</text>
</comment>
<dbReference type="Gene3D" id="2.120.10.30">
    <property type="entry name" value="TolB, C-terminal domain"/>
    <property type="match status" value="3"/>
</dbReference>
<accession>A0A381ZVC5</accession>
<dbReference type="InterPro" id="IPR011659">
    <property type="entry name" value="WD40"/>
</dbReference>
<dbReference type="AlphaFoldDB" id="A0A381ZVC5"/>
<protein>
    <recommendedName>
        <fullName evidence="3">Peptidase M28</fullName>
    </recommendedName>
</protein>
<dbReference type="EMBL" id="UINC01022817">
    <property type="protein sequence ID" value="SVA93216.1"/>
    <property type="molecule type" value="Genomic_DNA"/>
</dbReference>
<dbReference type="InterPro" id="IPR015943">
    <property type="entry name" value="WD40/YVTN_repeat-like_dom_sf"/>
</dbReference>
<proteinExistence type="inferred from homology"/>
<dbReference type="SUPFAM" id="SSF53187">
    <property type="entry name" value="Zn-dependent exopeptidases"/>
    <property type="match status" value="1"/>
</dbReference>
<dbReference type="PANTHER" id="PTHR36842:SF1">
    <property type="entry name" value="PROTEIN TOLB"/>
    <property type="match status" value="1"/>
</dbReference>
<sequence>MKTEAFETKTSGEVTGRFSIKPAALLAAALLAAAWPGAYAAEGQGAFLSRVRQLTFEGRRSGEGYFSADGSRLIFQSEREAGNPFYQIYTLDFETGDSARVSPGHGKTTCAFFHPGGERVLFGSTHHDPQAKAKQKAELDFRASGKERRYSWDYDETMDIFSANVDGSGLRRLTTARGYDAEAGYSPDGSRIVFASTRSAYADDLSDEEKKLREVDLSYFGEIYIMNADGSGQTRLTRTAGYDGGPFFSPDGSRIVWRRFNKSGAVAEIHTMKPDGSEIRKITNFKSMSWAPYFHPSGDYIIFASNKLGFTNFELYLVDAPGQREPVRVTERAGFDGLPVFSPDGTRLCWTSNATPEKQSQLFLANWDHRGALAALGQAPERITSQAALSPGVSIDNLKEHVTYLASDELEGRRTGSKGIRKAADYIRQHLTRAGLQPIGPEQDSFDHTFEFTGGVELV</sequence>